<keyword evidence="7" id="KW-0472">Membrane</keyword>
<sequence length="369" mass="42569">MSYNVVFFDGKSSKSNKASLSIRLNTWEIGYSDELENYNQIVWQISKIKRSEVYTGDIVTFTYGKTFPFQKVESKDLNFIEYIRNNEDSNLNDKLDTFLHKSIHKSIAVILVIIFSFALAMHMYIIPAVAVNFTTNLSKQNVVSFGEYVFNLLSNDLDINDKKTKKLQDFVDQLEIKSDFTIKTYVSNNEELNAYAISGGKIIVHSGLLDKIKTEHQLAALIGHEVSHIENRHALKNLSRTIASTVFVSTLFGDVNSVTAILADNAHLFSQLSYSRELEKEADIYGIETIRNNNLDLNGMPQLFQLLKEHSHFDTPTYFSSHPELKDRIEYSTKIAEQQNHKIENKRLKQMWIKLYQYIHKEDITEQND</sequence>
<dbReference type="PANTHER" id="PTHR22726">
    <property type="entry name" value="METALLOENDOPEPTIDASE OMA1"/>
    <property type="match status" value="1"/>
</dbReference>
<gene>
    <name evidence="9" type="ORF">T190115A13A_10322</name>
</gene>
<dbReference type="Proteomes" id="UP001497602">
    <property type="component" value="Unassembled WGS sequence"/>
</dbReference>
<keyword evidence="7" id="KW-0812">Transmembrane</keyword>
<evidence type="ECO:0000313" key="9">
    <source>
        <dbReference type="EMBL" id="CAL2106166.1"/>
    </source>
</evidence>
<keyword evidence="10" id="KW-1185">Reference proteome</keyword>
<evidence type="ECO:0000313" key="10">
    <source>
        <dbReference type="Proteomes" id="UP001497602"/>
    </source>
</evidence>
<dbReference type="EMBL" id="CAXJRC010000011">
    <property type="protein sequence ID" value="CAL2106166.1"/>
    <property type="molecule type" value="Genomic_DNA"/>
</dbReference>
<evidence type="ECO:0000256" key="3">
    <source>
        <dbReference type="ARBA" id="ARBA00022801"/>
    </source>
</evidence>
<keyword evidence="7" id="KW-1133">Transmembrane helix</keyword>
<protein>
    <submittedName>
        <fullName evidence="9">Peptidase M48-like protein</fullName>
    </submittedName>
</protein>
<dbReference type="CDD" id="cd07332">
    <property type="entry name" value="M48C_Oma1_like"/>
    <property type="match status" value="1"/>
</dbReference>
<keyword evidence="2" id="KW-0479">Metal-binding</keyword>
<dbReference type="Pfam" id="PF01435">
    <property type="entry name" value="Peptidase_M48"/>
    <property type="match status" value="1"/>
</dbReference>
<keyword evidence="1 6" id="KW-0645">Protease</keyword>
<feature type="transmembrane region" description="Helical" evidence="7">
    <location>
        <begin position="107"/>
        <end position="130"/>
    </location>
</feature>
<keyword evidence="5 6" id="KW-0482">Metalloprotease</keyword>
<evidence type="ECO:0000256" key="7">
    <source>
        <dbReference type="SAM" id="Phobius"/>
    </source>
</evidence>
<evidence type="ECO:0000259" key="8">
    <source>
        <dbReference type="Pfam" id="PF01435"/>
    </source>
</evidence>
<evidence type="ECO:0000256" key="6">
    <source>
        <dbReference type="RuleBase" id="RU003983"/>
    </source>
</evidence>
<keyword evidence="4 6" id="KW-0862">Zinc</keyword>
<comment type="caution">
    <text evidence="9">The sequence shown here is derived from an EMBL/GenBank/DDBJ whole genome shotgun (WGS) entry which is preliminary data.</text>
</comment>
<evidence type="ECO:0000256" key="4">
    <source>
        <dbReference type="ARBA" id="ARBA00022833"/>
    </source>
</evidence>
<dbReference type="InterPro" id="IPR001915">
    <property type="entry name" value="Peptidase_M48"/>
</dbReference>
<feature type="domain" description="Peptidase M48" evidence="8">
    <location>
        <begin position="163"/>
        <end position="330"/>
    </location>
</feature>
<comment type="similarity">
    <text evidence="6">Belongs to the peptidase M48 family.</text>
</comment>
<dbReference type="Gene3D" id="3.30.2010.10">
    <property type="entry name" value="Metalloproteases ('zincins'), catalytic domain"/>
    <property type="match status" value="1"/>
</dbReference>
<dbReference type="PANTHER" id="PTHR22726:SF1">
    <property type="entry name" value="METALLOENDOPEPTIDASE OMA1, MITOCHONDRIAL"/>
    <property type="match status" value="1"/>
</dbReference>
<keyword evidence="3 6" id="KW-0378">Hydrolase</keyword>
<evidence type="ECO:0000256" key="5">
    <source>
        <dbReference type="ARBA" id="ARBA00023049"/>
    </source>
</evidence>
<comment type="cofactor">
    <cofactor evidence="6">
        <name>Zn(2+)</name>
        <dbReference type="ChEBI" id="CHEBI:29105"/>
    </cofactor>
    <text evidence="6">Binds 1 zinc ion per subunit.</text>
</comment>
<dbReference type="RefSeq" id="WP_348704342.1">
    <property type="nucleotide sequence ID" value="NZ_CAXIYA010000022.1"/>
</dbReference>
<evidence type="ECO:0000256" key="2">
    <source>
        <dbReference type="ARBA" id="ARBA00022723"/>
    </source>
</evidence>
<dbReference type="InterPro" id="IPR051156">
    <property type="entry name" value="Mito/Outer_Membr_Metalloprot"/>
</dbReference>
<reference evidence="9 10" key="1">
    <citation type="submission" date="2024-05" db="EMBL/GenBank/DDBJ databases">
        <authorList>
            <person name="Duchaud E."/>
        </authorList>
    </citation>
    <scope>NUCLEOTIDE SEQUENCE [LARGE SCALE GENOMIC DNA]</scope>
    <source>
        <strain evidence="9">Ena-SAMPLE-TAB-13-05-2024-13:56:06:370-140305</strain>
    </source>
</reference>
<proteinExistence type="inferred from homology"/>
<name>A0ABM9PKG7_9FLAO</name>
<evidence type="ECO:0000256" key="1">
    <source>
        <dbReference type="ARBA" id="ARBA00022670"/>
    </source>
</evidence>
<organism evidence="9 10">
    <name type="scientific">Tenacibaculum vairaonense</name>
    <dbReference type="NCBI Taxonomy" id="3137860"/>
    <lineage>
        <taxon>Bacteria</taxon>
        <taxon>Pseudomonadati</taxon>
        <taxon>Bacteroidota</taxon>
        <taxon>Flavobacteriia</taxon>
        <taxon>Flavobacteriales</taxon>
        <taxon>Flavobacteriaceae</taxon>
        <taxon>Tenacibaculum</taxon>
    </lineage>
</organism>
<accession>A0ABM9PKG7</accession>